<gene>
    <name evidence="1" type="ORF">A1QO_04200</name>
</gene>
<dbReference type="STRING" id="1187848.A1QO_04200"/>
<dbReference type="EMBL" id="AJYQ02000020">
    <property type="protein sequence ID" value="OEE37314.1"/>
    <property type="molecule type" value="Genomic_DNA"/>
</dbReference>
<evidence type="ECO:0000313" key="1">
    <source>
        <dbReference type="EMBL" id="OEE37314.1"/>
    </source>
</evidence>
<reference evidence="1 2" key="1">
    <citation type="journal article" date="2012" name="Science">
        <title>Ecological populations of bacteria act as socially cohesive units of antibiotic production and resistance.</title>
        <authorList>
            <person name="Cordero O.X."/>
            <person name="Wildschutte H."/>
            <person name="Kirkup B."/>
            <person name="Proehl S."/>
            <person name="Ngo L."/>
            <person name="Hussain F."/>
            <person name="Le Roux F."/>
            <person name="Mincer T."/>
            <person name="Polz M.F."/>
        </authorList>
    </citation>
    <scope>NUCLEOTIDE SEQUENCE [LARGE SCALE GENOMIC DNA]</scope>
    <source>
        <strain evidence="1 2">ZF-129</strain>
    </source>
</reference>
<proteinExistence type="predicted"/>
<sequence length="258" mass="28985">MKISALYTSYWSEGTAIVTNCSIDLSTAITASGNLTNTGIHLTDLEVSDEEPNQSELLEREVVELKIGSHWSEFDCEQSDLTLDSKKKLACWFHDIGMTFPKKINHPYSNVGFNELIRHSPFGKGRITALGVTFDDFYVESSSMKTHVCESCMESESQLKSYFERGFETLEDCQCGVLGCNSKDETVLNIVLPNHTFPNWLTKSIKHNGEVYRVVGDLCDSHVQILVSNITWTPIEDIPVEVLEYQTSLQPGDLINMV</sequence>
<name>A0A1E5BIQ1_9VIBR</name>
<accession>A0A1E5BIQ1</accession>
<comment type="caution">
    <text evidence="1">The sequence shown here is derived from an EMBL/GenBank/DDBJ whole genome shotgun (WGS) entry which is preliminary data.</text>
</comment>
<dbReference type="AlphaFoldDB" id="A0A1E5BIQ1"/>
<dbReference type="RefSeq" id="WP_017041794.1">
    <property type="nucleotide sequence ID" value="NZ_AJYQ02000020.1"/>
</dbReference>
<organism evidence="1 2">
    <name type="scientific">Vibrio genomosp. F10 str. ZF-129</name>
    <dbReference type="NCBI Taxonomy" id="1187848"/>
    <lineage>
        <taxon>Bacteria</taxon>
        <taxon>Pseudomonadati</taxon>
        <taxon>Pseudomonadota</taxon>
        <taxon>Gammaproteobacteria</taxon>
        <taxon>Vibrionales</taxon>
        <taxon>Vibrionaceae</taxon>
        <taxon>Vibrio</taxon>
    </lineage>
</organism>
<evidence type="ECO:0000313" key="2">
    <source>
        <dbReference type="Proteomes" id="UP000094741"/>
    </source>
</evidence>
<protein>
    <submittedName>
        <fullName evidence="1">Uncharacterized protein</fullName>
    </submittedName>
</protein>
<dbReference type="Proteomes" id="UP000094741">
    <property type="component" value="Unassembled WGS sequence"/>
</dbReference>